<dbReference type="SFLD" id="SFLDS00019">
    <property type="entry name" value="Glutathione_Transferase_(cytos"/>
    <property type="match status" value="1"/>
</dbReference>
<dbReference type="RefSeq" id="XP_037154735.1">
    <property type="nucleotide sequence ID" value="XM_037299909.1"/>
</dbReference>
<reference evidence="3 4" key="1">
    <citation type="journal article" date="2020" name="Genomics">
        <title>Complete, high-quality genomes from long-read metagenomic sequencing of two wolf lichen thalli reveals enigmatic genome architecture.</title>
        <authorList>
            <person name="McKenzie S.K."/>
            <person name="Walston R.F."/>
            <person name="Allen J.L."/>
        </authorList>
    </citation>
    <scope>NUCLEOTIDE SEQUENCE [LARGE SCALE GENOMIC DNA]</scope>
    <source>
        <strain evidence="3">WasteWater1</strain>
    </source>
</reference>
<dbReference type="Pfam" id="PF13409">
    <property type="entry name" value="GST_N_2"/>
    <property type="match status" value="1"/>
</dbReference>
<dbReference type="CDD" id="cd03205">
    <property type="entry name" value="GST_C_6"/>
    <property type="match status" value="1"/>
</dbReference>
<dbReference type="PROSITE" id="PS50404">
    <property type="entry name" value="GST_NTER"/>
    <property type="match status" value="1"/>
</dbReference>
<dbReference type="PANTHER" id="PTHR43968">
    <property type="match status" value="1"/>
</dbReference>
<dbReference type="InterPro" id="IPR004045">
    <property type="entry name" value="Glutathione_S-Trfase_N"/>
</dbReference>
<dbReference type="SUPFAM" id="SSF52833">
    <property type="entry name" value="Thioredoxin-like"/>
    <property type="match status" value="1"/>
</dbReference>
<dbReference type="InterPro" id="IPR050983">
    <property type="entry name" value="GST_Omega/HSP26"/>
</dbReference>
<dbReference type="Pfam" id="PF13410">
    <property type="entry name" value="GST_C_2"/>
    <property type="match status" value="1"/>
</dbReference>
<accession>A0A8H6CML8</accession>
<keyword evidence="4" id="KW-1185">Reference proteome</keyword>
<feature type="domain" description="GST N-terminal" evidence="1">
    <location>
        <begin position="22"/>
        <end position="101"/>
    </location>
</feature>
<gene>
    <name evidence="3" type="ORF">HO133_009048</name>
</gene>
<sequence length="235" mass="26890">MASVRNALPLLSLPQAHRRSQKMLKLISATPSPYARKVRIALIEKRIPFELLTEVPWDSTTQTPQYNPLEKLPVLVLDNGKSVYESHYILEFIEAKYTNVMQLLPRNDVDGALFAKQVEVVADGICDALVLLFFEKQKEDGKRSEEWMARQRRKVDGGLKALAAWIGDKKFFVNDTFGLADIAAGSVLGYLKVRFPEHSWRETYPHLARYSEDLEERQSFKDTVPRPQTISDKIV</sequence>
<feature type="domain" description="GST C-terminal" evidence="2">
    <location>
        <begin position="107"/>
        <end position="231"/>
    </location>
</feature>
<evidence type="ECO:0000313" key="4">
    <source>
        <dbReference type="Proteomes" id="UP000593566"/>
    </source>
</evidence>
<dbReference type="InterPro" id="IPR036282">
    <property type="entry name" value="Glutathione-S-Trfase_C_sf"/>
</dbReference>
<organism evidence="3 4">
    <name type="scientific">Letharia lupina</name>
    <dbReference type="NCBI Taxonomy" id="560253"/>
    <lineage>
        <taxon>Eukaryota</taxon>
        <taxon>Fungi</taxon>
        <taxon>Dikarya</taxon>
        <taxon>Ascomycota</taxon>
        <taxon>Pezizomycotina</taxon>
        <taxon>Lecanoromycetes</taxon>
        <taxon>OSLEUM clade</taxon>
        <taxon>Lecanoromycetidae</taxon>
        <taxon>Lecanorales</taxon>
        <taxon>Lecanorineae</taxon>
        <taxon>Parmeliaceae</taxon>
        <taxon>Letharia</taxon>
    </lineage>
</organism>
<dbReference type="PANTHER" id="PTHR43968:SF6">
    <property type="entry name" value="GLUTATHIONE S-TRANSFERASE OMEGA"/>
    <property type="match status" value="1"/>
</dbReference>
<dbReference type="InterPro" id="IPR010987">
    <property type="entry name" value="Glutathione-S-Trfase_C-like"/>
</dbReference>
<name>A0A8H6CML8_9LECA</name>
<dbReference type="GO" id="GO:0005737">
    <property type="term" value="C:cytoplasm"/>
    <property type="evidence" value="ECO:0007669"/>
    <property type="project" value="TreeGrafter"/>
</dbReference>
<dbReference type="InterPro" id="IPR040079">
    <property type="entry name" value="Glutathione_S-Trfase"/>
</dbReference>
<evidence type="ECO:0000313" key="3">
    <source>
        <dbReference type="EMBL" id="KAF6226182.1"/>
    </source>
</evidence>
<evidence type="ECO:0008006" key="5">
    <source>
        <dbReference type="Google" id="ProtNLM"/>
    </source>
</evidence>
<comment type="caution">
    <text evidence="3">The sequence shown here is derived from an EMBL/GenBank/DDBJ whole genome shotgun (WGS) entry which is preliminary data.</text>
</comment>
<dbReference type="GeneID" id="59337443"/>
<dbReference type="PROSITE" id="PS50405">
    <property type="entry name" value="GST_CTER"/>
    <property type="match status" value="1"/>
</dbReference>
<dbReference type="EMBL" id="JACCJB010000006">
    <property type="protein sequence ID" value="KAF6226182.1"/>
    <property type="molecule type" value="Genomic_DNA"/>
</dbReference>
<protein>
    <recommendedName>
        <fullName evidence="5">Glutathione S-transferase domain-containing protein</fullName>
    </recommendedName>
</protein>
<dbReference type="Gene3D" id="1.20.1050.10">
    <property type="match status" value="1"/>
</dbReference>
<dbReference type="AlphaFoldDB" id="A0A8H6CML8"/>
<dbReference type="Proteomes" id="UP000593566">
    <property type="component" value="Unassembled WGS sequence"/>
</dbReference>
<evidence type="ECO:0000259" key="2">
    <source>
        <dbReference type="PROSITE" id="PS50405"/>
    </source>
</evidence>
<dbReference type="SFLD" id="SFLDG00358">
    <property type="entry name" value="Main_(cytGST)"/>
    <property type="match status" value="1"/>
</dbReference>
<dbReference type="Gene3D" id="3.40.30.10">
    <property type="entry name" value="Glutaredoxin"/>
    <property type="match status" value="1"/>
</dbReference>
<dbReference type="InterPro" id="IPR036249">
    <property type="entry name" value="Thioredoxin-like_sf"/>
</dbReference>
<proteinExistence type="predicted"/>
<dbReference type="SUPFAM" id="SSF47616">
    <property type="entry name" value="GST C-terminal domain-like"/>
    <property type="match status" value="1"/>
</dbReference>
<evidence type="ECO:0000259" key="1">
    <source>
        <dbReference type="PROSITE" id="PS50404"/>
    </source>
</evidence>